<evidence type="ECO:0000313" key="6">
    <source>
        <dbReference type="Proteomes" id="UP000717995"/>
    </source>
</evidence>
<dbReference type="EMBL" id="JAFEUP010000005">
    <property type="protein sequence ID" value="MBM7062442.1"/>
    <property type="molecule type" value="Genomic_DNA"/>
</dbReference>
<comment type="subcellular location">
    <subcellularLocation>
        <location evidence="1">Cell membrane</location>
    </subcellularLocation>
</comment>
<dbReference type="InterPro" id="IPR009722">
    <property type="entry name" value="YjiK/CarP"/>
</dbReference>
<sequence>MSLSFLPRPRWLLALLLLLVVAIFAKSWHLDDRAWFWLKESGVAQAERDASIWLPNYQAVIQAKPLAGLDDDEPSDLTYNPQTRTLFTVTGMDPQLVELSLDGEVLRNIPLHGFSNPEGVAVMADGNMAITDERRRTLSLFKLSPLTLELNAPDTREFDLGPSASGNKGFEGIAWDPAQQRLLLGNERSPLALYSWHSDGSAELAGTMQALPSDQLYMRNLSALSVDPRTGHTLVLSAQSNLLLEIDEQGEPVSFISLIGGLNGLDAKIPRAEGVAIDEQGTIYMVSEPNLFYVFRPETPETPETPALERIQPGLSGN</sequence>
<evidence type="ECO:0000313" key="5">
    <source>
        <dbReference type="EMBL" id="MBM7062442.1"/>
    </source>
</evidence>
<evidence type="ECO:0000256" key="1">
    <source>
        <dbReference type="ARBA" id="ARBA00004236"/>
    </source>
</evidence>
<keyword evidence="4" id="KW-0472">Membrane</keyword>
<dbReference type="SUPFAM" id="SSF50956">
    <property type="entry name" value="Thermostable phytase (3-phytase)"/>
    <property type="match status" value="1"/>
</dbReference>
<gene>
    <name evidence="5" type="ORF">JQX08_17145</name>
</gene>
<dbReference type="InterPro" id="IPR011042">
    <property type="entry name" value="6-blade_b-propeller_TolB-like"/>
</dbReference>
<dbReference type="Pfam" id="PF06977">
    <property type="entry name" value="SdiA-regulated"/>
    <property type="match status" value="1"/>
</dbReference>
<protein>
    <submittedName>
        <fullName evidence="5">SdiA-regulated domain-containing protein</fullName>
    </submittedName>
</protein>
<evidence type="ECO:0000256" key="4">
    <source>
        <dbReference type="ARBA" id="ARBA00023136"/>
    </source>
</evidence>
<evidence type="ECO:0000256" key="3">
    <source>
        <dbReference type="ARBA" id="ARBA00022475"/>
    </source>
</evidence>
<proteinExistence type="inferred from homology"/>
<evidence type="ECO:0000256" key="2">
    <source>
        <dbReference type="ARBA" id="ARBA00009852"/>
    </source>
</evidence>
<comment type="caution">
    <text evidence="5">The sequence shown here is derived from an EMBL/GenBank/DDBJ whole genome shotgun (WGS) entry which is preliminary data.</text>
</comment>
<comment type="similarity">
    <text evidence="2">Belongs to the YjiK family.</text>
</comment>
<name>A0ABS2IH99_9GAMM</name>
<accession>A0ABS2IH99</accession>
<dbReference type="CDD" id="cd09971">
    <property type="entry name" value="SdiA-regulated"/>
    <property type="match status" value="1"/>
</dbReference>
<keyword evidence="3" id="KW-1003">Cell membrane</keyword>
<dbReference type="Proteomes" id="UP000717995">
    <property type="component" value="Unassembled WGS sequence"/>
</dbReference>
<reference evidence="5 6" key="1">
    <citation type="submission" date="2021-02" db="EMBL/GenBank/DDBJ databases">
        <authorList>
            <person name="Lee D.-H."/>
        </authorList>
    </citation>
    <scope>NUCLEOTIDE SEQUENCE [LARGE SCALE GENOMIC DNA]</scope>
    <source>
        <strain evidence="5 6">UL073</strain>
    </source>
</reference>
<keyword evidence="6" id="KW-1185">Reference proteome</keyword>
<organism evidence="5 6">
    <name type="scientific">Zestomonas insulae</name>
    <dbReference type="NCBI Taxonomy" id="2809017"/>
    <lineage>
        <taxon>Bacteria</taxon>
        <taxon>Pseudomonadati</taxon>
        <taxon>Pseudomonadota</taxon>
        <taxon>Gammaproteobacteria</taxon>
        <taxon>Pseudomonadales</taxon>
        <taxon>Pseudomonadaceae</taxon>
        <taxon>Zestomonas</taxon>
    </lineage>
</organism>
<dbReference type="RefSeq" id="WP_205349628.1">
    <property type="nucleotide sequence ID" value="NZ_JAFEUP010000005.1"/>
</dbReference>
<dbReference type="Gene3D" id="2.120.10.30">
    <property type="entry name" value="TolB, C-terminal domain"/>
    <property type="match status" value="1"/>
</dbReference>